<dbReference type="Pfam" id="PF14019">
    <property type="entry name" value="DUF4235"/>
    <property type="match status" value="1"/>
</dbReference>
<dbReference type="RefSeq" id="WP_143936451.1">
    <property type="nucleotide sequence ID" value="NZ_VKKG01000001.1"/>
</dbReference>
<dbReference type="EMBL" id="VKKG01000001">
    <property type="protein sequence ID" value="TRY19362.1"/>
    <property type="molecule type" value="Genomic_DNA"/>
</dbReference>
<keyword evidence="1" id="KW-0812">Transmembrane</keyword>
<keyword evidence="1" id="KW-1133">Transmembrane helix</keyword>
<gene>
    <name evidence="2" type="ORF">FOJ82_00120</name>
</gene>
<protein>
    <submittedName>
        <fullName evidence="2">DUF4235 domain-containing protein</fullName>
    </submittedName>
</protein>
<sequence>MALSEKVFWKIYAGVLGAATLVISQKLVTKAWEAATGDEPPDPNDPETPLAPAVSWAIASGLGVGISQLVMNRFVQRRWLKNMGHRAPGGLTNKLDLKKK</sequence>
<feature type="transmembrane region" description="Helical" evidence="1">
    <location>
        <begin position="7"/>
        <end position="28"/>
    </location>
</feature>
<keyword evidence="1" id="KW-0472">Membrane</keyword>
<keyword evidence="3" id="KW-1185">Reference proteome</keyword>
<dbReference type="OrthoDB" id="6293727at2"/>
<evidence type="ECO:0000256" key="1">
    <source>
        <dbReference type="SAM" id="Phobius"/>
    </source>
</evidence>
<name>A0A553K3T4_9ACTN</name>
<organism evidence="2 3">
    <name type="scientific">Tessaracoccus rhinocerotis</name>
    <dbReference type="NCBI Taxonomy" id="1689449"/>
    <lineage>
        <taxon>Bacteria</taxon>
        <taxon>Bacillati</taxon>
        <taxon>Actinomycetota</taxon>
        <taxon>Actinomycetes</taxon>
        <taxon>Propionibacteriales</taxon>
        <taxon>Propionibacteriaceae</taxon>
        <taxon>Tessaracoccus</taxon>
    </lineage>
</organism>
<comment type="caution">
    <text evidence="2">The sequence shown here is derived from an EMBL/GenBank/DDBJ whole genome shotgun (WGS) entry which is preliminary data.</text>
</comment>
<dbReference type="AlphaFoldDB" id="A0A553K3T4"/>
<reference evidence="2 3" key="1">
    <citation type="submission" date="2019-07" db="EMBL/GenBank/DDBJ databases">
        <authorList>
            <person name="Zhou L.-Y."/>
        </authorList>
    </citation>
    <scope>NUCLEOTIDE SEQUENCE [LARGE SCALE GENOMIC DNA]</scope>
    <source>
        <strain evidence="2 3">YIM 101269</strain>
    </source>
</reference>
<evidence type="ECO:0000313" key="3">
    <source>
        <dbReference type="Proteomes" id="UP000317638"/>
    </source>
</evidence>
<dbReference type="Proteomes" id="UP000317638">
    <property type="component" value="Unassembled WGS sequence"/>
</dbReference>
<proteinExistence type="predicted"/>
<dbReference type="InterPro" id="IPR025329">
    <property type="entry name" value="DUF4235"/>
</dbReference>
<accession>A0A553K3T4</accession>
<feature type="transmembrane region" description="Helical" evidence="1">
    <location>
        <begin position="48"/>
        <end position="71"/>
    </location>
</feature>
<evidence type="ECO:0000313" key="2">
    <source>
        <dbReference type="EMBL" id="TRY19362.1"/>
    </source>
</evidence>